<accession>A0A9Q9AQC8</accession>
<gene>
    <name evidence="2" type="ORF">Slin15195_G058730</name>
</gene>
<keyword evidence="3" id="KW-1185">Reference proteome</keyword>
<feature type="compositionally biased region" description="Acidic residues" evidence="1">
    <location>
        <begin position="124"/>
        <end position="142"/>
    </location>
</feature>
<feature type="region of interest" description="Disordered" evidence="1">
    <location>
        <begin position="1"/>
        <end position="59"/>
    </location>
</feature>
<evidence type="ECO:0000256" key="1">
    <source>
        <dbReference type="SAM" id="MobiDB-lite"/>
    </source>
</evidence>
<evidence type="ECO:0000313" key="2">
    <source>
        <dbReference type="EMBL" id="USW52554.1"/>
    </source>
</evidence>
<dbReference type="AlphaFoldDB" id="A0A9Q9AQC8"/>
<sequence length="228" mass="24751">MPMIGYDRPSVSSSPEEELADNDATGPNVELPDEDDFDLPAHSPPDESYGFVSPTLSNSPPWRIENVQHRNGITDGNHPTNGTVIGQHTNGVANGNHTNGVVNGHHTNGVTNGHDQIGGVDHGSDDDSDDDSDEQFQPEDEPVYSVNGAVVCQNRIYTITPRPPTPPPGAPESWATWRHARSRAEDKCQPCIELNRPECLWHLDDEVGNPPCLQCELGDDLCRPAGEP</sequence>
<feature type="region of interest" description="Disordered" evidence="1">
    <location>
        <begin position="103"/>
        <end position="142"/>
    </location>
</feature>
<reference evidence="2" key="1">
    <citation type="submission" date="2022-06" db="EMBL/GenBank/DDBJ databases">
        <title>Complete genome sequences of two strains of the flax pathogen Septoria linicola.</title>
        <authorList>
            <person name="Lapalu N."/>
            <person name="Simon A."/>
            <person name="Demenou B."/>
            <person name="Paumier D."/>
            <person name="Guillot M.-P."/>
            <person name="Gout L."/>
            <person name="Valade R."/>
        </authorList>
    </citation>
    <scope>NUCLEOTIDE SEQUENCE</scope>
    <source>
        <strain evidence="2">SE15195</strain>
    </source>
</reference>
<name>A0A9Q9AQC8_9PEZI</name>
<dbReference type="EMBL" id="CP099421">
    <property type="protein sequence ID" value="USW52554.1"/>
    <property type="molecule type" value="Genomic_DNA"/>
</dbReference>
<protein>
    <submittedName>
        <fullName evidence="2">Uncharacterized protein</fullName>
    </submittedName>
</protein>
<feature type="compositionally biased region" description="Low complexity" evidence="1">
    <location>
        <begin position="103"/>
        <end position="114"/>
    </location>
</feature>
<organism evidence="2 3">
    <name type="scientific">Septoria linicola</name>
    <dbReference type="NCBI Taxonomy" id="215465"/>
    <lineage>
        <taxon>Eukaryota</taxon>
        <taxon>Fungi</taxon>
        <taxon>Dikarya</taxon>
        <taxon>Ascomycota</taxon>
        <taxon>Pezizomycotina</taxon>
        <taxon>Dothideomycetes</taxon>
        <taxon>Dothideomycetidae</taxon>
        <taxon>Mycosphaerellales</taxon>
        <taxon>Mycosphaerellaceae</taxon>
        <taxon>Septoria</taxon>
    </lineage>
</organism>
<evidence type="ECO:0000313" key="3">
    <source>
        <dbReference type="Proteomes" id="UP001056384"/>
    </source>
</evidence>
<proteinExistence type="predicted"/>
<dbReference type="Proteomes" id="UP001056384">
    <property type="component" value="Chromosome 4"/>
</dbReference>